<organism evidence="3 4">
    <name type="scientific">Candidatus Portnoybacteria bacterium CG11_big_fil_rev_8_21_14_0_20_44_10</name>
    <dbReference type="NCBI Taxonomy" id="1974818"/>
    <lineage>
        <taxon>Bacteria</taxon>
        <taxon>Candidatus Portnoyibacteriota</taxon>
    </lineage>
</organism>
<comment type="similarity">
    <text evidence="1">Belongs to the UPF0332 family.</text>
</comment>
<evidence type="ECO:0000256" key="1">
    <source>
        <dbReference type="ARBA" id="ARBA00038248"/>
    </source>
</evidence>
<accession>A0A2H0KRK6</accession>
<proteinExistence type="inferred from homology"/>
<dbReference type="Pfam" id="PF05168">
    <property type="entry name" value="HEPN"/>
    <property type="match status" value="1"/>
</dbReference>
<dbReference type="EMBL" id="PCVN01000005">
    <property type="protein sequence ID" value="PIQ74779.1"/>
    <property type="molecule type" value="Genomic_DNA"/>
</dbReference>
<dbReference type="AlphaFoldDB" id="A0A2H0KRK6"/>
<reference evidence="3 4" key="1">
    <citation type="submission" date="2017-09" db="EMBL/GenBank/DDBJ databases">
        <title>Depth-based differentiation of microbial function through sediment-hosted aquifers and enrichment of novel symbionts in the deep terrestrial subsurface.</title>
        <authorList>
            <person name="Probst A.J."/>
            <person name="Ladd B."/>
            <person name="Jarett J.K."/>
            <person name="Geller-Mcgrath D.E."/>
            <person name="Sieber C.M."/>
            <person name="Emerson J.B."/>
            <person name="Anantharaman K."/>
            <person name="Thomas B.C."/>
            <person name="Malmstrom R."/>
            <person name="Stieglmeier M."/>
            <person name="Klingl A."/>
            <person name="Woyke T."/>
            <person name="Ryan C.M."/>
            <person name="Banfield J.F."/>
        </authorList>
    </citation>
    <scope>NUCLEOTIDE SEQUENCE [LARGE SCALE GENOMIC DNA]</scope>
    <source>
        <strain evidence="3">CG11_big_fil_rev_8_21_14_0_20_44_10</strain>
    </source>
</reference>
<dbReference type="Proteomes" id="UP000231550">
    <property type="component" value="Unassembled WGS sequence"/>
</dbReference>
<gene>
    <name evidence="3" type="ORF">COV85_00235</name>
</gene>
<name>A0A2H0KRK6_9BACT</name>
<comment type="caution">
    <text evidence="3">The sequence shown here is derived from an EMBL/GenBank/DDBJ whole genome shotgun (WGS) entry which is preliminary data.</text>
</comment>
<feature type="domain" description="HEPN" evidence="2">
    <location>
        <begin position="25"/>
        <end position="137"/>
    </location>
</feature>
<evidence type="ECO:0000313" key="3">
    <source>
        <dbReference type="EMBL" id="PIQ74779.1"/>
    </source>
</evidence>
<dbReference type="PANTHER" id="PTHR36565:SF1">
    <property type="entry name" value="UPF0332 PROTEIN TM_1000"/>
    <property type="match status" value="1"/>
</dbReference>
<dbReference type="Gene3D" id="1.20.120.330">
    <property type="entry name" value="Nucleotidyltransferases domain 2"/>
    <property type="match status" value="1"/>
</dbReference>
<sequence>MTWKILLKDKILREKKVSIKEVDGVLAKARKSLKASEILTNNGIEESVFKEAYDAMILASRALMFALGVRPRTVGSHFTTIRFCELYFGKEYKLLVEKFRKMKRKRNYLIYGIGMMISKTEAENSIRTAKEFIKTIEAEVSAIRKQKKLI</sequence>
<evidence type="ECO:0000313" key="4">
    <source>
        <dbReference type="Proteomes" id="UP000231550"/>
    </source>
</evidence>
<dbReference type="PANTHER" id="PTHR36565">
    <property type="entry name" value="UPF0332 PROTEIN TM_1000"/>
    <property type="match status" value="1"/>
</dbReference>
<protein>
    <recommendedName>
        <fullName evidence="2">HEPN domain-containing protein</fullName>
    </recommendedName>
</protein>
<dbReference type="InterPro" id="IPR007842">
    <property type="entry name" value="HEPN_dom"/>
</dbReference>
<dbReference type="InterPro" id="IPR052226">
    <property type="entry name" value="UPF0332_toxin"/>
</dbReference>
<evidence type="ECO:0000259" key="2">
    <source>
        <dbReference type="Pfam" id="PF05168"/>
    </source>
</evidence>